<dbReference type="STRING" id="1127699.HMPREF9151_01912"/>
<accession>L1N5B8</accession>
<name>L1N5B8_9BACT</name>
<evidence type="ECO:0000313" key="1">
    <source>
        <dbReference type="EMBL" id="EKX98570.1"/>
    </source>
</evidence>
<dbReference type="HOGENOM" id="CLU_3274722_0_0_10"/>
<organism evidence="1 2">
    <name type="scientific">Hoylesella saccharolytica F0055</name>
    <dbReference type="NCBI Taxonomy" id="1127699"/>
    <lineage>
        <taxon>Bacteria</taxon>
        <taxon>Pseudomonadati</taxon>
        <taxon>Bacteroidota</taxon>
        <taxon>Bacteroidia</taxon>
        <taxon>Bacteroidales</taxon>
        <taxon>Prevotellaceae</taxon>
        <taxon>Hoylesella</taxon>
    </lineage>
</organism>
<keyword evidence="2" id="KW-1185">Reference proteome</keyword>
<sequence>MILQFLLLSFSYSPYAFTTCRTFLWLFRFFFGILHEQTDIK</sequence>
<proteinExistence type="predicted"/>
<gene>
    <name evidence="1" type="ORF">HMPREF9151_01912</name>
</gene>
<comment type="caution">
    <text evidence="1">The sequence shown here is derived from an EMBL/GenBank/DDBJ whole genome shotgun (WGS) entry which is preliminary data.</text>
</comment>
<protein>
    <submittedName>
        <fullName evidence="1">Uncharacterized protein</fullName>
    </submittedName>
</protein>
<dbReference type="Proteomes" id="UP000010433">
    <property type="component" value="Unassembled WGS sequence"/>
</dbReference>
<dbReference type="EMBL" id="AMEP01000109">
    <property type="protein sequence ID" value="EKX98570.1"/>
    <property type="molecule type" value="Genomic_DNA"/>
</dbReference>
<dbReference type="AlphaFoldDB" id="L1N5B8"/>
<evidence type="ECO:0000313" key="2">
    <source>
        <dbReference type="Proteomes" id="UP000010433"/>
    </source>
</evidence>
<reference evidence="1 2" key="1">
    <citation type="submission" date="2012-05" db="EMBL/GenBank/DDBJ databases">
        <authorList>
            <person name="Weinstock G."/>
            <person name="Sodergren E."/>
            <person name="Lobos E.A."/>
            <person name="Fulton L."/>
            <person name="Fulton R."/>
            <person name="Courtney L."/>
            <person name="Fronick C."/>
            <person name="O'Laughlin M."/>
            <person name="Godfrey J."/>
            <person name="Wilson R.M."/>
            <person name="Miner T."/>
            <person name="Farmer C."/>
            <person name="Delehaunty K."/>
            <person name="Cordes M."/>
            <person name="Minx P."/>
            <person name="Tomlinson C."/>
            <person name="Chen J."/>
            <person name="Wollam A."/>
            <person name="Pepin K.H."/>
            <person name="Bhonagiri V."/>
            <person name="Zhang X."/>
            <person name="Suruliraj S."/>
            <person name="Warren W."/>
            <person name="Mitreva M."/>
            <person name="Mardis E.R."/>
            <person name="Wilson R.K."/>
        </authorList>
    </citation>
    <scope>NUCLEOTIDE SEQUENCE [LARGE SCALE GENOMIC DNA]</scope>
    <source>
        <strain evidence="1 2">F0055</strain>
    </source>
</reference>